<dbReference type="EMBL" id="JBBMER010000002">
    <property type="protein sequence ID" value="MEQ2379048.1"/>
    <property type="molecule type" value="Genomic_DNA"/>
</dbReference>
<sequence length="244" mass="26702">MKIHKKMLVAGLILIMLLAISGCGRKNIKIALYQYTENEDGTLTITALTDKGRSEDELVVPAVLDGKSVSTIGDGAFRDDTMIKKVTIEQGITYISSNAFLSCYNLEEIVIPESVEDIGTHAFTETRWRAEKLKDSNDIIVNNILYEADQNKENYSIKDGVVTIASGVFYNNTNLKSVTIPSSVKNIGTYAFSGCTNLTEVILPDGLENIGYAAFMSSGIKEITVPKSVKNIGQDAFLNITVNR</sequence>
<reference evidence="1 2" key="1">
    <citation type="submission" date="2024-03" db="EMBL/GenBank/DDBJ databases">
        <title>Human intestinal bacterial collection.</title>
        <authorList>
            <person name="Pauvert C."/>
            <person name="Hitch T.C.A."/>
            <person name="Clavel T."/>
        </authorList>
    </citation>
    <scope>NUCLEOTIDE SEQUENCE [LARGE SCALE GENOMIC DNA]</scope>
    <source>
        <strain evidence="1 2">CLA-AA-H255</strain>
    </source>
</reference>
<dbReference type="InterPro" id="IPR032675">
    <property type="entry name" value="LRR_dom_sf"/>
</dbReference>
<dbReference type="Gene3D" id="3.80.10.10">
    <property type="entry name" value="Ribonuclease Inhibitor"/>
    <property type="match status" value="1"/>
</dbReference>
<keyword evidence="2" id="KW-1185">Reference proteome</keyword>
<dbReference type="Pfam" id="PF13306">
    <property type="entry name" value="LRR_5"/>
    <property type="match status" value="2"/>
</dbReference>
<accession>A0ABV1BTH3</accession>
<dbReference type="PANTHER" id="PTHR45661:SF3">
    <property type="entry name" value="IG-LIKE DOMAIN-CONTAINING PROTEIN"/>
    <property type="match status" value="1"/>
</dbReference>
<gene>
    <name evidence="1" type="ORF">WMO14_03995</name>
</gene>
<protein>
    <submittedName>
        <fullName evidence="1">Leucine-rich repeat domain-containing protein</fullName>
    </submittedName>
</protein>
<dbReference type="PANTHER" id="PTHR45661">
    <property type="entry name" value="SURFACE ANTIGEN"/>
    <property type="match status" value="1"/>
</dbReference>
<dbReference type="RefSeq" id="WP_055174075.1">
    <property type="nucleotide sequence ID" value="NZ_DAWCMB010000324.1"/>
</dbReference>
<evidence type="ECO:0000313" key="2">
    <source>
        <dbReference type="Proteomes" id="UP001442364"/>
    </source>
</evidence>
<dbReference type="PROSITE" id="PS51257">
    <property type="entry name" value="PROKAR_LIPOPROTEIN"/>
    <property type="match status" value="1"/>
</dbReference>
<comment type="caution">
    <text evidence="1">The sequence shown here is derived from an EMBL/GenBank/DDBJ whole genome shotgun (WGS) entry which is preliminary data.</text>
</comment>
<dbReference type="Proteomes" id="UP001442364">
    <property type="component" value="Unassembled WGS sequence"/>
</dbReference>
<dbReference type="SUPFAM" id="SSF52058">
    <property type="entry name" value="L domain-like"/>
    <property type="match status" value="1"/>
</dbReference>
<dbReference type="InterPro" id="IPR053139">
    <property type="entry name" value="Surface_bspA-like"/>
</dbReference>
<organism evidence="1 2">
    <name type="scientific">[Lactobacillus] rogosae</name>
    <dbReference type="NCBI Taxonomy" id="706562"/>
    <lineage>
        <taxon>Bacteria</taxon>
        <taxon>Bacillati</taxon>
        <taxon>Bacillota</taxon>
        <taxon>Clostridia</taxon>
        <taxon>Lachnospirales</taxon>
        <taxon>Lachnospiraceae</taxon>
        <taxon>Lachnospira</taxon>
    </lineage>
</organism>
<evidence type="ECO:0000313" key="1">
    <source>
        <dbReference type="EMBL" id="MEQ2379048.1"/>
    </source>
</evidence>
<proteinExistence type="predicted"/>
<name>A0ABV1BTH3_9FIRM</name>
<dbReference type="InterPro" id="IPR026906">
    <property type="entry name" value="LRR_5"/>
</dbReference>